<evidence type="ECO:0000256" key="1">
    <source>
        <dbReference type="SAM" id="MobiDB-lite"/>
    </source>
</evidence>
<sequence>MAPTKRPLSEIDHNVNRSGSTSRRKTKHMQSPEECAEVPYEQQYKVTLVDTLRECSLRVSGSIAEFVERLQENDAVVTSTKRGKKAENKRATRPKDEANEDGFDFRAICRPDLRYEDMEYDSEDIAAATKDREREREIIVCKKLDCRCEDPATKHPHWPWSISRKALDMVAQFRIEVLLREAEAWDSMQYGDHSGYGYQEVVDNHLVMFNKEFQKKHPSPAALWPIIEAFAFNLPDDRAYWFHIDDGEGLLETLKLLVVAVFSTLRILEEHDLLRADSPVKNVALVLAYLRRNMEDWPGNCTPEFPIDDELTWCDAAIVEAQHKGIEFKLAPWGIETKLEKNGVDKSRYSDYEKRITAWKQLKWEKEYKTYYNKHKTGSTLGGRQYVVAPQPQAKRLRENAKVAPWYLA</sequence>
<accession>A0ABR0IVW8</accession>
<name>A0ABR0IVW8_9EURO</name>
<gene>
    <name evidence="2" type="ORF">LTR69_011040</name>
</gene>
<evidence type="ECO:0000313" key="3">
    <source>
        <dbReference type="Proteomes" id="UP001345691"/>
    </source>
</evidence>
<comment type="caution">
    <text evidence="2">The sequence shown here is derived from an EMBL/GenBank/DDBJ whole genome shotgun (WGS) entry which is preliminary data.</text>
</comment>
<feature type="region of interest" description="Disordered" evidence="1">
    <location>
        <begin position="1"/>
        <end position="34"/>
    </location>
</feature>
<keyword evidence="3" id="KW-1185">Reference proteome</keyword>
<proteinExistence type="predicted"/>
<organism evidence="2 3">
    <name type="scientific">Exophiala sideris</name>
    <dbReference type="NCBI Taxonomy" id="1016849"/>
    <lineage>
        <taxon>Eukaryota</taxon>
        <taxon>Fungi</taxon>
        <taxon>Dikarya</taxon>
        <taxon>Ascomycota</taxon>
        <taxon>Pezizomycotina</taxon>
        <taxon>Eurotiomycetes</taxon>
        <taxon>Chaetothyriomycetidae</taxon>
        <taxon>Chaetothyriales</taxon>
        <taxon>Herpotrichiellaceae</taxon>
        <taxon>Exophiala</taxon>
    </lineage>
</organism>
<feature type="region of interest" description="Disordered" evidence="1">
    <location>
        <begin position="79"/>
        <end position="98"/>
    </location>
</feature>
<reference evidence="2 3" key="1">
    <citation type="submission" date="2023-08" db="EMBL/GenBank/DDBJ databases">
        <title>Black Yeasts Isolated from many extreme environments.</title>
        <authorList>
            <person name="Coleine C."/>
            <person name="Stajich J.E."/>
            <person name="Selbmann L."/>
        </authorList>
    </citation>
    <scope>NUCLEOTIDE SEQUENCE [LARGE SCALE GENOMIC DNA]</scope>
    <source>
        <strain evidence="2 3">CCFEE 6328</strain>
    </source>
</reference>
<evidence type="ECO:0000313" key="2">
    <source>
        <dbReference type="EMBL" id="KAK5049255.1"/>
    </source>
</evidence>
<protein>
    <submittedName>
        <fullName evidence="2">Uncharacterized protein</fullName>
    </submittedName>
</protein>
<dbReference type="EMBL" id="JAVRRF010000045">
    <property type="protein sequence ID" value="KAK5049255.1"/>
    <property type="molecule type" value="Genomic_DNA"/>
</dbReference>
<dbReference type="Proteomes" id="UP001345691">
    <property type="component" value="Unassembled WGS sequence"/>
</dbReference>
<feature type="compositionally biased region" description="Basic and acidic residues" evidence="1">
    <location>
        <begin position="85"/>
        <end position="98"/>
    </location>
</feature>